<dbReference type="Pfam" id="PF10370">
    <property type="entry name" value="Rv2993c-like_N"/>
    <property type="match status" value="1"/>
</dbReference>
<comment type="similarity">
    <text evidence="1">Belongs to the FAH family.</text>
</comment>
<proteinExistence type="inferred from homology"/>
<sequence>MALTIVRFKQADGEPGWGVLYGDRVARLSGDYASTGDLIEHGLAEASALTPARADLQLETLELLAPVTANQQFLCQGLNYRCHVRESGMDPDKIPFNTLFTKAPSCIMAARGDIARPGHVRLLDYEVELGVVLRRRIDGPVAIHEANLHEYAAALTLVNDISARDVQLPQTQFYKGKSYRGFGPVGPYLVFPTPEEWRRLGELRLRLAVNGELRQDSYCREMIYQPAQTLTELAGMHDLFPGDLLATGTPAGCAAVAPKSKVLTWALRALMSERRKWALFLKAQQGNRRYLRPGDAMVASIRTDDCRLDLGEQHHRIVAAQGAAP</sequence>
<dbReference type="Proteomes" id="UP000322079">
    <property type="component" value="Chromosome"/>
</dbReference>
<feature type="domain" description="Fumarylacetoacetase-like C-terminal" evidence="3">
    <location>
        <begin position="74"/>
        <end position="315"/>
    </location>
</feature>
<dbReference type="SUPFAM" id="SSF56529">
    <property type="entry name" value="FAH"/>
    <property type="match status" value="1"/>
</dbReference>
<keyword evidence="6" id="KW-1185">Reference proteome</keyword>
<dbReference type="PANTHER" id="PTHR42796:SF4">
    <property type="entry name" value="FUMARYLACETOACETATE HYDROLASE DOMAIN-CONTAINING PROTEIN 2A"/>
    <property type="match status" value="1"/>
</dbReference>
<dbReference type="KEGG" id="chrm:FYK34_08700"/>
<dbReference type="Pfam" id="PF01557">
    <property type="entry name" value="FAA_hydrolase"/>
    <property type="match status" value="1"/>
</dbReference>
<dbReference type="EMBL" id="CP043473">
    <property type="protein sequence ID" value="QEL55643.1"/>
    <property type="molecule type" value="Genomic_DNA"/>
</dbReference>
<dbReference type="InterPro" id="IPR051121">
    <property type="entry name" value="FAH"/>
</dbReference>
<dbReference type="AlphaFoldDB" id="A0A5C1DGG4"/>
<dbReference type="GO" id="GO:0044281">
    <property type="term" value="P:small molecule metabolic process"/>
    <property type="evidence" value="ECO:0007669"/>
    <property type="project" value="UniProtKB-ARBA"/>
</dbReference>
<dbReference type="GO" id="GO:0003824">
    <property type="term" value="F:catalytic activity"/>
    <property type="evidence" value="ECO:0007669"/>
    <property type="project" value="InterPro"/>
</dbReference>
<evidence type="ECO:0000313" key="6">
    <source>
        <dbReference type="Proteomes" id="UP000322079"/>
    </source>
</evidence>
<reference evidence="5 6" key="1">
    <citation type="submission" date="2019-08" db="EMBL/GenBank/DDBJ databases">
        <title>Chromobacterium paludis, a novel bacterium isolated from a Maryland marsh pond.</title>
        <authorList>
            <person name="Blackburn M.B."/>
            <person name="Gundersen-Rindal D.E."/>
        </authorList>
    </citation>
    <scope>NUCLEOTIDE SEQUENCE [LARGE SCALE GENOMIC DNA]</scope>
    <source>
        <strain evidence="6">IIBBL 257-1</strain>
    </source>
</reference>
<keyword evidence="2" id="KW-0479">Metal-binding</keyword>
<feature type="domain" description="Rv2993c-like N-terminal" evidence="4">
    <location>
        <begin position="5"/>
        <end position="66"/>
    </location>
</feature>
<name>A0A5C1DGG4_9NEIS</name>
<evidence type="ECO:0000259" key="4">
    <source>
        <dbReference type="Pfam" id="PF10370"/>
    </source>
</evidence>
<evidence type="ECO:0000259" key="3">
    <source>
        <dbReference type="Pfam" id="PF01557"/>
    </source>
</evidence>
<evidence type="ECO:0000256" key="1">
    <source>
        <dbReference type="ARBA" id="ARBA00010211"/>
    </source>
</evidence>
<evidence type="ECO:0000256" key="2">
    <source>
        <dbReference type="ARBA" id="ARBA00022723"/>
    </source>
</evidence>
<dbReference type="GO" id="GO:0046872">
    <property type="term" value="F:metal ion binding"/>
    <property type="evidence" value="ECO:0007669"/>
    <property type="project" value="UniProtKB-KW"/>
</dbReference>
<dbReference type="InterPro" id="IPR018833">
    <property type="entry name" value="Rv2993c-like_N"/>
</dbReference>
<dbReference type="Gene3D" id="3.90.850.10">
    <property type="entry name" value="Fumarylacetoacetase-like, C-terminal domain"/>
    <property type="match status" value="1"/>
</dbReference>
<dbReference type="PANTHER" id="PTHR42796">
    <property type="entry name" value="FUMARYLACETOACETATE HYDROLASE DOMAIN-CONTAINING PROTEIN 2A-RELATED"/>
    <property type="match status" value="1"/>
</dbReference>
<accession>A0A5C1DGG4</accession>
<dbReference type="RefSeq" id="WP_149296004.1">
    <property type="nucleotide sequence ID" value="NZ_CP043473.1"/>
</dbReference>
<dbReference type="InterPro" id="IPR036663">
    <property type="entry name" value="Fumarylacetoacetase_C_sf"/>
</dbReference>
<evidence type="ECO:0000313" key="5">
    <source>
        <dbReference type="EMBL" id="QEL55643.1"/>
    </source>
</evidence>
<organism evidence="5 6">
    <name type="scientific">Chromobacterium paludis</name>
    <dbReference type="NCBI Taxonomy" id="2605945"/>
    <lineage>
        <taxon>Bacteria</taxon>
        <taxon>Pseudomonadati</taxon>
        <taxon>Pseudomonadota</taxon>
        <taxon>Betaproteobacteria</taxon>
        <taxon>Neisseriales</taxon>
        <taxon>Chromobacteriaceae</taxon>
        <taxon>Chromobacterium</taxon>
    </lineage>
</organism>
<dbReference type="InterPro" id="IPR011234">
    <property type="entry name" value="Fumarylacetoacetase-like_C"/>
</dbReference>
<gene>
    <name evidence="5" type="ORF">FYK34_08700</name>
</gene>
<protein>
    <submittedName>
        <fullName evidence="5">DUF2437 domain-containing protein</fullName>
    </submittedName>
</protein>